<dbReference type="Gene3D" id="2.60.40.1970">
    <property type="entry name" value="YEATS domain"/>
    <property type="match status" value="1"/>
</dbReference>
<evidence type="ECO:0000313" key="1">
    <source>
        <dbReference type="EMBL" id="KAK9268720.1"/>
    </source>
</evidence>
<organism evidence="1 2">
    <name type="scientific">Liquidambar formosana</name>
    <name type="common">Formosan gum</name>
    <dbReference type="NCBI Taxonomy" id="63359"/>
    <lineage>
        <taxon>Eukaryota</taxon>
        <taxon>Viridiplantae</taxon>
        <taxon>Streptophyta</taxon>
        <taxon>Embryophyta</taxon>
        <taxon>Tracheophyta</taxon>
        <taxon>Spermatophyta</taxon>
        <taxon>Magnoliopsida</taxon>
        <taxon>eudicotyledons</taxon>
        <taxon>Gunneridae</taxon>
        <taxon>Pentapetalae</taxon>
        <taxon>Saxifragales</taxon>
        <taxon>Altingiaceae</taxon>
        <taxon>Liquidambar</taxon>
    </lineage>
</organism>
<keyword evidence="2" id="KW-1185">Reference proteome</keyword>
<dbReference type="AlphaFoldDB" id="A0AAP0N925"/>
<accession>A0AAP0N925</accession>
<name>A0AAP0N925_LIQFO</name>
<dbReference type="InterPro" id="IPR038704">
    <property type="entry name" value="YEAST_sf"/>
</dbReference>
<protein>
    <submittedName>
        <fullName evidence="1">Uncharacterized protein</fullName>
    </submittedName>
</protein>
<evidence type="ECO:0000313" key="2">
    <source>
        <dbReference type="Proteomes" id="UP001415857"/>
    </source>
</evidence>
<dbReference type="Proteomes" id="UP001415857">
    <property type="component" value="Unassembled WGS sequence"/>
</dbReference>
<proteinExistence type="predicted"/>
<gene>
    <name evidence="1" type="ORF">L1049_000481</name>
</gene>
<sequence length="214" mass="24439">MELLNLRILPFVRFDLLQISLTQGLSLDKRYMNWTLRVASVHGQKAPLPFIKSVEVSFLDSENYKAAILNKQPFQLKRRTVLTKEFEMVLKLNFSDGCGCLCTEIKIPVDFKVSTNNFNRDEDAIIRRLKDEAVRDACCGQNAIVERKTVLAPKSEVTVYAIVTNIVRYHKTSKAFEATSVCNGDAVKRRNEGVNGIEVLSWKRLKGRKRKSRS</sequence>
<comment type="caution">
    <text evidence="1">The sequence shown here is derived from an EMBL/GenBank/DDBJ whole genome shotgun (WGS) entry which is preliminary data.</text>
</comment>
<dbReference type="EMBL" id="JBBPBK010000015">
    <property type="protein sequence ID" value="KAK9268720.1"/>
    <property type="molecule type" value="Genomic_DNA"/>
</dbReference>
<reference evidence="1 2" key="1">
    <citation type="journal article" date="2024" name="Plant J.">
        <title>Genome sequences and population genomics reveal climatic adaptation and genomic divergence between two closely related sweetgum species.</title>
        <authorList>
            <person name="Xu W.Q."/>
            <person name="Ren C.Q."/>
            <person name="Zhang X.Y."/>
            <person name="Comes H.P."/>
            <person name="Liu X.H."/>
            <person name="Li Y.G."/>
            <person name="Kettle C.J."/>
            <person name="Jalonen R."/>
            <person name="Gaisberger H."/>
            <person name="Ma Y.Z."/>
            <person name="Qiu Y.X."/>
        </authorList>
    </citation>
    <scope>NUCLEOTIDE SEQUENCE [LARGE SCALE GENOMIC DNA]</scope>
    <source>
        <strain evidence="1">Hangzhou</strain>
    </source>
</reference>